<gene>
    <name evidence="2" type="ORF">B0O44_11049</name>
</gene>
<keyword evidence="1" id="KW-0812">Transmembrane</keyword>
<protein>
    <submittedName>
        <fullName evidence="2">Uncharacterized protein</fullName>
    </submittedName>
</protein>
<feature type="transmembrane region" description="Helical" evidence="1">
    <location>
        <begin position="144"/>
        <end position="171"/>
    </location>
</feature>
<proteinExistence type="predicted"/>
<name>A0A318U874_9SPHI</name>
<dbReference type="Proteomes" id="UP000248198">
    <property type="component" value="Unassembled WGS sequence"/>
</dbReference>
<dbReference type="EMBL" id="QKLU01000010">
    <property type="protein sequence ID" value="PYF69411.1"/>
    <property type="molecule type" value="Genomic_DNA"/>
</dbReference>
<keyword evidence="1" id="KW-0472">Membrane</keyword>
<keyword evidence="1" id="KW-1133">Transmembrane helix</keyword>
<organism evidence="2 3">
    <name type="scientific">Pedobacter nutrimenti</name>
    <dbReference type="NCBI Taxonomy" id="1241337"/>
    <lineage>
        <taxon>Bacteria</taxon>
        <taxon>Pseudomonadati</taxon>
        <taxon>Bacteroidota</taxon>
        <taxon>Sphingobacteriia</taxon>
        <taxon>Sphingobacteriales</taxon>
        <taxon>Sphingobacteriaceae</taxon>
        <taxon>Pedobacter</taxon>
    </lineage>
</organism>
<feature type="transmembrane region" description="Helical" evidence="1">
    <location>
        <begin position="88"/>
        <end position="107"/>
    </location>
</feature>
<accession>A0A318U874</accession>
<reference evidence="2 3" key="1">
    <citation type="submission" date="2018-06" db="EMBL/GenBank/DDBJ databases">
        <title>Genomic Encyclopedia of Archaeal and Bacterial Type Strains, Phase II (KMG-II): from individual species to whole genera.</title>
        <authorList>
            <person name="Goeker M."/>
        </authorList>
    </citation>
    <scope>NUCLEOTIDE SEQUENCE [LARGE SCALE GENOMIC DNA]</scope>
    <source>
        <strain evidence="2 3">DSM 27372</strain>
    </source>
</reference>
<evidence type="ECO:0000313" key="3">
    <source>
        <dbReference type="Proteomes" id="UP000248198"/>
    </source>
</evidence>
<feature type="transmembrane region" description="Helical" evidence="1">
    <location>
        <begin position="53"/>
        <end position="76"/>
    </location>
</feature>
<comment type="caution">
    <text evidence="2">The sequence shown here is derived from an EMBL/GenBank/DDBJ whole genome shotgun (WGS) entry which is preliminary data.</text>
</comment>
<evidence type="ECO:0000256" key="1">
    <source>
        <dbReference type="SAM" id="Phobius"/>
    </source>
</evidence>
<dbReference type="AlphaFoldDB" id="A0A318U874"/>
<dbReference type="RefSeq" id="WP_170123394.1">
    <property type="nucleotide sequence ID" value="NZ_QKLU01000010.1"/>
</dbReference>
<evidence type="ECO:0000313" key="2">
    <source>
        <dbReference type="EMBL" id="PYF69411.1"/>
    </source>
</evidence>
<sequence length="175" mass="19223">MENNEEPQPEFTPQQPVQPIEVHAGTAVHPEIQLIVTEDIRSYLYDMAKWTKFLAIVGFIITGLTAMAAFGMGALMSALAKINPMMPALGSGVLTVYFLLIALLYFYPSLLMYKHSTAAYKAVLYGDQLSLSVAIKNLKSFFKFWGILMIVVIALYVLIFLLAIVGGITAASMGH</sequence>
<keyword evidence="3" id="KW-1185">Reference proteome</keyword>